<dbReference type="InterPro" id="IPR018383">
    <property type="entry name" value="UPF0324_pro"/>
</dbReference>
<feature type="transmembrane region" description="Helical" evidence="7">
    <location>
        <begin position="279"/>
        <end position="300"/>
    </location>
</feature>
<feature type="transmembrane region" description="Helical" evidence="7">
    <location>
        <begin position="181"/>
        <end position="202"/>
    </location>
</feature>
<feature type="transmembrane region" description="Helical" evidence="7">
    <location>
        <begin position="122"/>
        <end position="141"/>
    </location>
</feature>
<keyword evidence="5 7" id="KW-1133">Transmembrane helix</keyword>
<evidence type="ECO:0000256" key="6">
    <source>
        <dbReference type="ARBA" id="ARBA00023136"/>
    </source>
</evidence>
<organism evidence="8 9">
    <name type="scientific">Ornithinimicrobium faecis</name>
    <dbReference type="NCBI Taxonomy" id="2934158"/>
    <lineage>
        <taxon>Bacteria</taxon>
        <taxon>Bacillati</taxon>
        <taxon>Actinomycetota</taxon>
        <taxon>Actinomycetes</taxon>
        <taxon>Micrococcales</taxon>
        <taxon>Ornithinimicrobiaceae</taxon>
        <taxon>Ornithinimicrobium</taxon>
    </lineage>
</organism>
<evidence type="ECO:0000313" key="9">
    <source>
        <dbReference type="Proteomes" id="UP001056455"/>
    </source>
</evidence>
<evidence type="ECO:0000256" key="7">
    <source>
        <dbReference type="SAM" id="Phobius"/>
    </source>
</evidence>
<dbReference type="EMBL" id="CP099489">
    <property type="protein sequence ID" value="USQ78882.1"/>
    <property type="molecule type" value="Genomic_DNA"/>
</dbReference>
<evidence type="ECO:0000256" key="1">
    <source>
        <dbReference type="ARBA" id="ARBA00004651"/>
    </source>
</evidence>
<feature type="transmembrane region" description="Helical" evidence="7">
    <location>
        <begin position="7"/>
        <end position="27"/>
    </location>
</feature>
<comment type="similarity">
    <text evidence="2">Belongs to the UPF0324 family.</text>
</comment>
<dbReference type="RefSeq" id="WP_252591678.1">
    <property type="nucleotide sequence ID" value="NZ_CP099489.1"/>
</dbReference>
<evidence type="ECO:0000256" key="3">
    <source>
        <dbReference type="ARBA" id="ARBA00022475"/>
    </source>
</evidence>
<name>A0ABY4YRT9_9MICO</name>
<gene>
    <name evidence="8" type="ORF">NF556_14775</name>
</gene>
<dbReference type="PANTHER" id="PTHR30106">
    <property type="entry name" value="INNER MEMBRANE PROTEIN YEIH-RELATED"/>
    <property type="match status" value="1"/>
</dbReference>
<protein>
    <submittedName>
        <fullName evidence="8">Sulfate exporter family transporter</fullName>
    </submittedName>
</protein>
<keyword evidence="6 7" id="KW-0472">Membrane</keyword>
<evidence type="ECO:0000313" key="8">
    <source>
        <dbReference type="EMBL" id="USQ78882.1"/>
    </source>
</evidence>
<evidence type="ECO:0000256" key="5">
    <source>
        <dbReference type="ARBA" id="ARBA00022989"/>
    </source>
</evidence>
<comment type="subcellular location">
    <subcellularLocation>
        <location evidence="1">Cell membrane</location>
        <topology evidence="1">Multi-pass membrane protein</topology>
    </subcellularLocation>
</comment>
<evidence type="ECO:0000256" key="2">
    <source>
        <dbReference type="ARBA" id="ARBA00007977"/>
    </source>
</evidence>
<dbReference type="Pfam" id="PF03601">
    <property type="entry name" value="Cons_hypoth698"/>
    <property type="match status" value="1"/>
</dbReference>
<keyword evidence="3" id="KW-1003">Cell membrane</keyword>
<dbReference type="PANTHER" id="PTHR30106:SF1">
    <property type="entry name" value="UPF0324 MEMBRANE PROTEIN FN0533"/>
    <property type="match status" value="1"/>
</dbReference>
<accession>A0ABY4YRT9</accession>
<evidence type="ECO:0000256" key="4">
    <source>
        <dbReference type="ARBA" id="ARBA00022692"/>
    </source>
</evidence>
<feature type="transmembrane region" description="Helical" evidence="7">
    <location>
        <begin position="91"/>
        <end position="110"/>
    </location>
</feature>
<dbReference type="Proteomes" id="UP001056455">
    <property type="component" value="Chromosome"/>
</dbReference>
<keyword evidence="9" id="KW-1185">Reference proteome</keyword>
<proteinExistence type="inferred from homology"/>
<feature type="transmembrane region" description="Helical" evidence="7">
    <location>
        <begin position="208"/>
        <end position="227"/>
    </location>
</feature>
<feature type="transmembrane region" description="Helical" evidence="7">
    <location>
        <begin position="147"/>
        <end position="174"/>
    </location>
</feature>
<feature type="transmembrane region" description="Helical" evidence="7">
    <location>
        <begin position="67"/>
        <end position="85"/>
    </location>
</feature>
<feature type="transmembrane region" description="Helical" evidence="7">
    <location>
        <begin position="33"/>
        <end position="55"/>
    </location>
</feature>
<sequence length="332" mass="33456">MTRAGPLALVPGLALAAGLGLIAHLIGTQVPVIGGPVLGILLGLVVGTLLGPRPALAPGTGFAAKKVLQAAVVLLGLGLSLGQVARIGLDTLPVMLGTLVLALLAGPLVGRWLGVADDIRTLVTVGTGICGASAIATISAVTGAAGAAVAVSVAVIFVYNALAVLLFPVLGYALGLSQEGFGLWAGTAINDTSSVVAAATIYGAVATSYAIVVKLTRTLMIVPIAIGHSVARARRESNDGDRMPWHKLVPTFLVLFLLAAAATSLGVVPQSWTEPVHVLAGYLTTVALTAIGLTTPVAAVREAGWRPLALGGVLWVLVATSSLVLMRLTGHW</sequence>
<feature type="transmembrane region" description="Helical" evidence="7">
    <location>
        <begin position="248"/>
        <end position="267"/>
    </location>
</feature>
<reference evidence="8" key="1">
    <citation type="submission" date="2022-06" db="EMBL/GenBank/DDBJ databases">
        <title>Ornithinimicrobium HY1793.</title>
        <authorList>
            <person name="Huang Y."/>
        </authorList>
    </citation>
    <scope>NUCLEOTIDE SEQUENCE</scope>
    <source>
        <strain evidence="8">HY1793</strain>
    </source>
</reference>
<keyword evidence="4 7" id="KW-0812">Transmembrane</keyword>
<feature type="transmembrane region" description="Helical" evidence="7">
    <location>
        <begin position="307"/>
        <end position="326"/>
    </location>
</feature>